<dbReference type="GO" id="GO:0009279">
    <property type="term" value="C:cell outer membrane"/>
    <property type="evidence" value="ECO:0007669"/>
    <property type="project" value="UniProtKB-SubCell"/>
</dbReference>
<evidence type="ECO:0000256" key="3">
    <source>
        <dbReference type="ARBA" id="ARBA00022452"/>
    </source>
</evidence>
<dbReference type="GO" id="GO:0015483">
    <property type="term" value="F:long-chain fatty acid transporting porin activity"/>
    <property type="evidence" value="ECO:0007669"/>
    <property type="project" value="TreeGrafter"/>
</dbReference>
<dbReference type="SUPFAM" id="SSF56935">
    <property type="entry name" value="Porins"/>
    <property type="match status" value="1"/>
</dbReference>
<evidence type="ECO:0000256" key="4">
    <source>
        <dbReference type="ARBA" id="ARBA00022692"/>
    </source>
</evidence>
<evidence type="ECO:0000256" key="2">
    <source>
        <dbReference type="ARBA" id="ARBA00008163"/>
    </source>
</evidence>
<evidence type="ECO:0000256" key="8">
    <source>
        <dbReference type="SAM" id="SignalP"/>
    </source>
</evidence>
<evidence type="ECO:0000256" key="1">
    <source>
        <dbReference type="ARBA" id="ARBA00004571"/>
    </source>
</evidence>
<keyword evidence="5 8" id="KW-0732">Signal</keyword>
<dbReference type="AlphaFoldDB" id="A0A1C3JAN9"/>
<evidence type="ECO:0000313" key="9">
    <source>
        <dbReference type="EMBL" id="SBT12116.1"/>
    </source>
</evidence>
<dbReference type="EMBL" id="FLQZ01000016">
    <property type="protein sequence ID" value="SBT12116.1"/>
    <property type="molecule type" value="Genomic_DNA"/>
</dbReference>
<comment type="subcellular location">
    <subcellularLocation>
        <location evidence="1">Cell outer membrane</location>
        <topology evidence="1">Multi-pass membrane protein</topology>
    </subcellularLocation>
</comment>
<dbReference type="RefSeq" id="WP_065675664.1">
    <property type="nucleotide sequence ID" value="NZ_AP025463.1"/>
</dbReference>
<keyword evidence="10" id="KW-1185">Reference proteome</keyword>
<feature type="chain" id="PRO_5008676442" evidence="8">
    <location>
        <begin position="20"/>
        <end position="416"/>
    </location>
</feature>
<keyword evidence="6" id="KW-0472">Membrane</keyword>
<keyword evidence="4" id="KW-0812">Transmembrane</keyword>
<evidence type="ECO:0000256" key="5">
    <source>
        <dbReference type="ARBA" id="ARBA00022729"/>
    </source>
</evidence>
<gene>
    <name evidence="9" type="ORF">VCE7224_00858</name>
</gene>
<sequence length="416" mass="45390">MKKHALAIVVSTLSTHAMAAGPLLPELGSLNASTAGAGTAALAESALTAWTNPAGMSQLKETNVTVNASILDTTFDYSDQGSTGPAFSNGENADGGTTTPTGSFYFVTPINDQFHAGLSVASQGGSGVDYGDNFHGGNLLENVEFITVQIAPAISYKVTDKFAVGAAINLEYFSANGELDVFPGVLPTIGEGKLEANADDFNVGYTLSAFYKFNEAHRIGLIYRSEIAHYGEGDVKTTQPGFKGNIVNMDVGLDFIMPQHVQASGVHAVNPQWDMLWSVTWYDLSTWTDLTLDLNNAPIEIVQRDFDDVWNFAIGTHYQLNEQWRLETGVSYETSPQDDPTKVYMDLPVSDIWRYGVGATYQVNDSWQVRGYYDYIDLGTPNIDYTLDLAPSLGNLNGQYKSYAHYFGLQVNYRFK</sequence>
<dbReference type="Gene3D" id="2.40.160.60">
    <property type="entry name" value="Outer membrane protein transport protein (OMPP1/FadL/TodX)"/>
    <property type="match status" value="1"/>
</dbReference>
<comment type="similarity">
    <text evidence="2">Belongs to the OmpP1/FadL family.</text>
</comment>
<keyword evidence="3" id="KW-1134">Transmembrane beta strand</keyword>
<dbReference type="PANTHER" id="PTHR35093:SF8">
    <property type="entry name" value="OUTER MEMBRANE PROTEIN NMB0088-RELATED"/>
    <property type="match status" value="1"/>
</dbReference>
<evidence type="ECO:0000256" key="7">
    <source>
        <dbReference type="ARBA" id="ARBA00023237"/>
    </source>
</evidence>
<dbReference type="Proteomes" id="UP000092819">
    <property type="component" value="Unassembled WGS sequence"/>
</dbReference>
<organism evidence="9 10">
    <name type="scientific">Vibrio celticus</name>
    <dbReference type="NCBI Taxonomy" id="446372"/>
    <lineage>
        <taxon>Bacteria</taxon>
        <taxon>Pseudomonadati</taxon>
        <taxon>Pseudomonadota</taxon>
        <taxon>Gammaproteobacteria</taxon>
        <taxon>Vibrionales</taxon>
        <taxon>Vibrionaceae</taxon>
        <taxon>Vibrio</taxon>
    </lineage>
</organism>
<evidence type="ECO:0000313" key="10">
    <source>
        <dbReference type="Proteomes" id="UP000092819"/>
    </source>
</evidence>
<dbReference type="PANTHER" id="PTHR35093">
    <property type="entry name" value="OUTER MEMBRANE PROTEIN NMB0088-RELATED"/>
    <property type="match status" value="1"/>
</dbReference>
<keyword evidence="7" id="KW-0998">Cell outer membrane</keyword>
<feature type="signal peptide" evidence="8">
    <location>
        <begin position="1"/>
        <end position="19"/>
    </location>
</feature>
<dbReference type="Pfam" id="PF03349">
    <property type="entry name" value="Toluene_X"/>
    <property type="match status" value="1"/>
</dbReference>
<evidence type="ECO:0000256" key="6">
    <source>
        <dbReference type="ARBA" id="ARBA00023136"/>
    </source>
</evidence>
<reference evidence="10" key="1">
    <citation type="submission" date="2016-06" db="EMBL/GenBank/DDBJ databases">
        <authorList>
            <person name="Rodrigo-Torres L."/>
            <person name="Arahal D.R."/>
        </authorList>
    </citation>
    <scope>NUCLEOTIDE SEQUENCE [LARGE SCALE GENOMIC DNA]</scope>
    <source>
        <strain evidence="10">CECT 7224</strain>
    </source>
</reference>
<name>A0A1C3JAN9_9VIBR</name>
<accession>A0A1C3JAN9</accession>
<protein>
    <submittedName>
        <fullName evidence="9">47 kDa outer membrane protein</fullName>
    </submittedName>
</protein>
<proteinExistence type="inferred from homology"/>
<dbReference type="InterPro" id="IPR005017">
    <property type="entry name" value="OMPP1/FadL/TodX"/>
</dbReference>